<evidence type="ECO:0000313" key="2">
    <source>
        <dbReference type="Proteomes" id="UP000756132"/>
    </source>
</evidence>
<dbReference type="GeneID" id="71987880"/>
<organism evidence="1 2">
    <name type="scientific">Passalora fulva</name>
    <name type="common">Tomato leaf mold</name>
    <name type="synonym">Cladosporium fulvum</name>
    <dbReference type="NCBI Taxonomy" id="5499"/>
    <lineage>
        <taxon>Eukaryota</taxon>
        <taxon>Fungi</taxon>
        <taxon>Dikarya</taxon>
        <taxon>Ascomycota</taxon>
        <taxon>Pezizomycotina</taxon>
        <taxon>Dothideomycetes</taxon>
        <taxon>Dothideomycetidae</taxon>
        <taxon>Mycosphaerellales</taxon>
        <taxon>Mycosphaerellaceae</taxon>
        <taxon>Fulvia</taxon>
    </lineage>
</organism>
<evidence type="ECO:0000313" key="1">
    <source>
        <dbReference type="EMBL" id="UJO14759.1"/>
    </source>
</evidence>
<dbReference type="AlphaFoldDB" id="A0A9Q8P693"/>
<dbReference type="EMBL" id="CP090165">
    <property type="protein sequence ID" value="UJO14759.1"/>
    <property type="molecule type" value="Genomic_DNA"/>
</dbReference>
<reference evidence="1" key="2">
    <citation type="journal article" date="2022" name="Microb. Genom.">
        <title>A chromosome-scale genome assembly of the tomato pathogen Cladosporium fulvum reveals a compartmentalized genome architecture and the presence of a dispensable chromosome.</title>
        <authorList>
            <person name="Zaccaron A.Z."/>
            <person name="Chen L.H."/>
            <person name="Samaras A."/>
            <person name="Stergiopoulos I."/>
        </authorList>
    </citation>
    <scope>NUCLEOTIDE SEQUENCE</scope>
    <source>
        <strain evidence="1">Race5_Kim</strain>
    </source>
</reference>
<reference evidence="1" key="1">
    <citation type="submission" date="2021-12" db="EMBL/GenBank/DDBJ databases">
        <authorList>
            <person name="Zaccaron A."/>
            <person name="Stergiopoulos I."/>
        </authorList>
    </citation>
    <scope>NUCLEOTIDE SEQUENCE</scope>
    <source>
        <strain evidence="1">Race5_Kim</strain>
    </source>
</reference>
<dbReference type="Proteomes" id="UP000756132">
    <property type="component" value="Chromosome 3"/>
</dbReference>
<dbReference type="KEGG" id="ffu:CLAFUR5_08002"/>
<accession>A0A9Q8P693</accession>
<protein>
    <submittedName>
        <fullName evidence="1">Uncharacterized protein</fullName>
    </submittedName>
</protein>
<dbReference type="RefSeq" id="XP_047759125.1">
    <property type="nucleotide sequence ID" value="XM_047907150.1"/>
</dbReference>
<proteinExistence type="predicted"/>
<keyword evidence="2" id="KW-1185">Reference proteome</keyword>
<name>A0A9Q8P693_PASFU</name>
<gene>
    <name evidence="1" type="ORF">CLAFUR5_08002</name>
</gene>
<sequence>MAAIVSMNHTDVNRRVLRGVLSSLSKMPAVSALKLLELADQDLMDCVSQKSVTLAMQTRHSLGSDSASLLDSLRGATTQQAKDKEQLIA</sequence>